<comment type="caution">
    <text evidence="3">The sequence shown here is derived from an EMBL/GenBank/DDBJ whole genome shotgun (WGS) entry which is preliminary data.</text>
</comment>
<evidence type="ECO:0000259" key="2">
    <source>
        <dbReference type="SMART" id="SM00014"/>
    </source>
</evidence>
<keyword evidence="1" id="KW-0732">Signal</keyword>
<dbReference type="SUPFAM" id="SSF48317">
    <property type="entry name" value="Acid phosphatase/Vanadium-dependent haloperoxidase"/>
    <property type="match status" value="1"/>
</dbReference>
<dbReference type="SMART" id="SM00014">
    <property type="entry name" value="acidPPc"/>
    <property type="match status" value="1"/>
</dbReference>
<dbReference type="RefSeq" id="WP_187255006.1">
    <property type="nucleotide sequence ID" value="NZ_JBHULF010000006.1"/>
</dbReference>
<feature type="chain" id="PRO_5046855348" evidence="1">
    <location>
        <begin position="21"/>
        <end position="270"/>
    </location>
</feature>
<proteinExistence type="predicted"/>
<feature type="domain" description="Phosphatidic acid phosphatase type 2/haloperoxidase" evidence="2">
    <location>
        <begin position="129"/>
        <end position="230"/>
    </location>
</feature>
<keyword evidence="4" id="KW-1185">Reference proteome</keyword>
<dbReference type="InterPro" id="IPR000326">
    <property type="entry name" value="PAP2/HPO"/>
</dbReference>
<feature type="signal peptide" evidence="1">
    <location>
        <begin position="1"/>
        <end position="20"/>
    </location>
</feature>
<name>A0ABR7M3Q7_9BACT</name>
<accession>A0ABR7M3Q7</accession>
<evidence type="ECO:0000313" key="3">
    <source>
        <dbReference type="EMBL" id="MBC6489649.1"/>
    </source>
</evidence>
<dbReference type="CDD" id="cd03394">
    <property type="entry name" value="PAP2_like_5"/>
    <property type="match status" value="1"/>
</dbReference>
<dbReference type="Gene3D" id="1.20.144.10">
    <property type="entry name" value="Phosphatidic acid phosphatase type 2/haloperoxidase"/>
    <property type="match status" value="1"/>
</dbReference>
<evidence type="ECO:0000256" key="1">
    <source>
        <dbReference type="SAM" id="SignalP"/>
    </source>
</evidence>
<gene>
    <name evidence="3" type="ORF">BC349_01610</name>
</gene>
<reference evidence="3 4" key="1">
    <citation type="submission" date="2016-07" db="EMBL/GenBank/DDBJ databases">
        <title>Genome analysis of Flavihumibacter stibioxidans YS-17.</title>
        <authorList>
            <person name="Shi K."/>
            <person name="Han Y."/>
            <person name="Wang G."/>
        </authorList>
    </citation>
    <scope>NUCLEOTIDE SEQUENCE [LARGE SCALE GENOMIC DNA]</scope>
    <source>
        <strain evidence="3 4">YS-17</strain>
    </source>
</reference>
<dbReference type="Pfam" id="PF01569">
    <property type="entry name" value="PAP2"/>
    <property type="match status" value="1"/>
</dbReference>
<protein>
    <submittedName>
        <fullName evidence="3">Phosphoesterase</fullName>
    </submittedName>
</protein>
<organism evidence="3 4">
    <name type="scientific">Flavihumibacter stibioxidans</name>
    <dbReference type="NCBI Taxonomy" id="1834163"/>
    <lineage>
        <taxon>Bacteria</taxon>
        <taxon>Pseudomonadati</taxon>
        <taxon>Bacteroidota</taxon>
        <taxon>Chitinophagia</taxon>
        <taxon>Chitinophagales</taxon>
        <taxon>Chitinophagaceae</taxon>
        <taxon>Flavihumibacter</taxon>
    </lineage>
</organism>
<dbReference type="Proteomes" id="UP000765802">
    <property type="component" value="Unassembled WGS sequence"/>
</dbReference>
<evidence type="ECO:0000313" key="4">
    <source>
        <dbReference type="Proteomes" id="UP000765802"/>
    </source>
</evidence>
<sequence>MQKLFTIMLFTLINSALLNAQVSDSTHLNNAQAPAKPFESFKTSMTEMNEKGKRIKSLLIPAGLITYGFVALENDGLKNFDNSIKEEIWTEKPHKPITIDNYLQYAPAAAVYGLNAMGIKGKNNFRDRTMIYLLSNAMMGITVQSLKAITRVQRPDGFGTNAFPSGHTATAFVAAEFLHQEYKDVSPWYGIAGYAMATTTAYLRMYNNRHWFRDLAPGAGIGIISTKLAYWIYPSIKRTFFKDKPMNTMVMPYYQNKTVGFSLVHSFAGK</sequence>
<dbReference type="EMBL" id="MBUA01000001">
    <property type="protein sequence ID" value="MBC6489649.1"/>
    <property type="molecule type" value="Genomic_DNA"/>
</dbReference>
<dbReference type="InterPro" id="IPR036938">
    <property type="entry name" value="PAP2/HPO_sf"/>
</dbReference>